<sequence>MNPTEAFSFIESHKEKCASPTCSRTNLAKACTRRLCSKCCRALSTPCGYAKHQEKRSAQDAAHLSAAVDRYAPPTLARPPPIRVPWDPQFLVSPPAIEGAQGDAVDVRSFEKPMYETFRSLWDRRLVERQADAKAEQQRRDNQAALAHAIDLIYWREDHAPPERHTIQGIKTWPTFVVQQSPSACTFLGLSGDSPGHLEVYSLPGLYWQSRNICDVFSVSKNALLLFRRPGVSSCWGLDDAINEARDRLRSPSSVLSPIQVTVVHSSKPARSLNKRPREESDPGSCDARRSSVRRLTLAHSSPFAASVSPSPSSPSTMPGVTTYVQDITTHRTPPSLPGYTSDSSIPTSPPASSSPNSNRSISPVGLGFLDLSSAAASTLPLTGSLPSPHSSLLPPMPTNASANEAPLSMGSPMLAVADSADRTSLEPTSPLNADSLSTISPINLALDTAPDLGPIHISPMAITQWPKGMYACDVARGFQLMASSKHPNLKARFQAVFRGVEFKSNTVYRHYSAWRGSTEDERQRLLALPRTPEGLYKPGKELSGWMKV</sequence>
<name>A0A5K1K823_9APHY</name>
<organism evidence="2">
    <name type="scientific">Ganoderma boninense</name>
    <dbReference type="NCBI Taxonomy" id="34458"/>
    <lineage>
        <taxon>Eukaryota</taxon>
        <taxon>Fungi</taxon>
        <taxon>Dikarya</taxon>
        <taxon>Basidiomycota</taxon>
        <taxon>Agaricomycotina</taxon>
        <taxon>Agaricomycetes</taxon>
        <taxon>Polyporales</taxon>
        <taxon>Polyporaceae</taxon>
        <taxon>Ganoderma</taxon>
    </lineage>
</organism>
<reference evidence="2" key="1">
    <citation type="submission" date="2019-10" db="EMBL/GenBank/DDBJ databases">
        <authorList>
            <person name="Nor Muhammad N."/>
        </authorList>
    </citation>
    <scope>NUCLEOTIDE SEQUENCE</scope>
</reference>
<gene>
    <name evidence="2" type="primary">A0A1D8PET2</name>
</gene>
<feature type="region of interest" description="Disordered" evidence="1">
    <location>
        <begin position="389"/>
        <end position="408"/>
    </location>
</feature>
<proteinExistence type="predicted"/>
<feature type="region of interest" description="Disordered" evidence="1">
    <location>
        <begin position="266"/>
        <end position="292"/>
    </location>
</feature>
<evidence type="ECO:0000313" key="2">
    <source>
        <dbReference type="EMBL" id="VWP02337.1"/>
    </source>
</evidence>
<dbReference type="AlphaFoldDB" id="A0A5K1K823"/>
<evidence type="ECO:0000256" key="1">
    <source>
        <dbReference type="SAM" id="MobiDB-lite"/>
    </source>
</evidence>
<feature type="region of interest" description="Disordered" evidence="1">
    <location>
        <begin position="329"/>
        <end position="360"/>
    </location>
</feature>
<feature type="compositionally biased region" description="Low complexity" evidence="1">
    <location>
        <begin position="341"/>
        <end position="360"/>
    </location>
</feature>
<protein>
    <submittedName>
        <fullName evidence="2">N/A</fullName>
    </submittedName>
</protein>
<dbReference type="EMBL" id="LR730128">
    <property type="protein sequence ID" value="VWP02337.1"/>
    <property type="molecule type" value="Genomic_DNA"/>
</dbReference>
<accession>A0A5K1K823</accession>